<evidence type="ECO:0000313" key="5">
    <source>
        <dbReference type="Proteomes" id="UP000280296"/>
    </source>
</evidence>
<dbReference type="CDD" id="cd01651">
    <property type="entry name" value="RT_G2_intron"/>
    <property type="match status" value="1"/>
</dbReference>
<reference evidence="4 5" key="1">
    <citation type="submission" date="2018-12" db="EMBL/GenBank/DDBJ databases">
        <authorList>
            <person name="Toschakov S.V."/>
        </authorList>
    </citation>
    <scope>NUCLEOTIDE SEQUENCE [LARGE SCALE GENOMIC DNA]</scope>
    <source>
        <strain evidence="4 5">GM2012</strain>
    </source>
</reference>
<reference evidence="4 5" key="2">
    <citation type="submission" date="2019-01" db="EMBL/GenBank/DDBJ databases">
        <title>Tautonia sociabilis, a novel thermotolerant planctomycete of Isosphaeraceae family, isolated from a 4000 m deep subterranean habitat.</title>
        <authorList>
            <person name="Kovaleva O.L."/>
            <person name="Elcheninov A.G."/>
            <person name="Van Heerden E."/>
            <person name="Toshchakov S.V."/>
            <person name="Novikov A."/>
            <person name="Bonch-Osmolovskaya E.A."/>
            <person name="Kublanov I.V."/>
        </authorList>
    </citation>
    <scope>NUCLEOTIDE SEQUENCE [LARGE SCALE GENOMIC DNA]</scope>
    <source>
        <strain evidence="4 5">GM2012</strain>
    </source>
</reference>
<evidence type="ECO:0000256" key="2">
    <source>
        <dbReference type="SAM" id="MobiDB-lite"/>
    </source>
</evidence>
<accession>A0A432ME86</accession>
<dbReference type="Pfam" id="PF00078">
    <property type="entry name" value="RVT_1"/>
    <property type="match status" value="1"/>
</dbReference>
<dbReference type="InterPro" id="IPR043502">
    <property type="entry name" value="DNA/RNA_pol_sf"/>
</dbReference>
<feature type="domain" description="Reverse transcriptase" evidence="3">
    <location>
        <begin position="1"/>
        <end position="135"/>
    </location>
</feature>
<dbReference type="PROSITE" id="PS50878">
    <property type="entry name" value="RT_POL"/>
    <property type="match status" value="1"/>
</dbReference>
<feature type="compositionally biased region" description="Basic residues" evidence="2">
    <location>
        <begin position="159"/>
        <end position="169"/>
    </location>
</feature>
<evidence type="ECO:0000259" key="3">
    <source>
        <dbReference type="PROSITE" id="PS50878"/>
    </source>
</evidence>
<comment type="caution">
    <text evidence="4">The sequence shown here is derived from an EMBL/GenBank/DDBJ whole genome shotgun (WGS) entry which is preliminary data.</text>
</comment>
<name>A0A432ME86_9BACT</name>
<gene>
    <name evidence="4" type="ORF">TsocGM_22070</name>
</gene>
<feature type="region of interest" description="Disordered" evidence="2">
    <location>
        <begin position="159"/>
        <end position="179"/>
    </location>
</feature>
<protein>
    <recommendedName>
        <fullName evidence="3">Reverse transcriptase domain-containing protein</fullName>
    </recommendedName>
</protein>
<proteinExistence type="inferred from homology"/>
<dbReference type="PANTHER" id="PTHR34047:SF8">
    <property type="entry name" value="PROTEIN YKFC"/>
    <property type="match status" value="1"/>
</dbReference>
<feature type="region of interest" description="Disordered" evidence="2">
    <location>
        <begin position="1"/>
        <end position="45"/>
    </location>
</feature>
<feature type="compositionally biased region" description="Basic and acidic residues" evidence="2">
    <location>
        <begin position="1"/>
        <end position="29"/>
    </location>
</feature>
<dbReference type="AlphaFoldDB" id="A0A432ME86"/>
<organism evidence="4 5">
    <name type="scientific">Tautonia sociabilis</name>
    <dbReference type="NCBI Taxonomy" id="2080755"/>
    <lineage>
        <taxon>Bacteria</taxon>
        <taxon>Pseudomonadati</taxon>
        <taxon>Planctomycetota</taxon>
        <taxon>Planctomycetia</taxon>
        <taxon>Isosphaerales</taxon>
        <taxon>Isosphaeraceae</taxon>
        <taxon>Tautonia</taxon>
    </lineage>
</organism>
<dbReference type="InterPro" id="IPR000477">
    <property type="entry name" value="RT_dom"/>
</dbReference>
<keyword evidence="5" id="KW-1185">Reference proteome</keyword>
<dbReference type="Proteomes" id="UP000280296">
    <property type="component" value="Unassembled WGS sequence"/>
</dbReference>
<dbReference type="PANTHER" id="PTHR34047">
    <property type="entry name" value="NUCLEAR INTRON MATURASE 1, MITOCHONDRIAL-RELATED"/>
    <property type="match status" value="1"/>
</dbReference>
<comment type="similarity">
    <text evidence="1">Belongs to the bacterial reverse transcriptase family.</text>
</comment>
<dbReference type="InterPro" id="IPR051083">
    <property type="entry name" value="GrpII_Intron_Splice-Mob/Def"/>
</dbReference>
<dbReference type="SUPFAM" id="SSF56672">
    <property type="entry name" value="DNA/RNA polymerases"/>
    <property type="match status" value="1"/>
</dbReference>
<dbReference type="EMBL" id="RYZH01000059">
    <property type="protein sequence ID" value="RUL83509.1"/>
    <property type="molecule type" value="Genomic_DNA"/>
</dbReference>
<evidence type="ECO:0000256" key="1">
    <source>
        <dbReference type="ARBA" id="ARBA00034120"/>
    </source>
</evidence>
<sequence length="179" mass="20242">MYGEEGRRPLGAEADPHVARRARDRDRRPGPKTISRTTQGVPQGGSLSPLLANICLHWFEKAFARGDGPGTWANAELVRYADDFVVLARHQSRRLVDWIEGTLEGRFRLTINREKTRIVRMRQPGSSLDFLGFTLRYDHDRHGRGRTFLRVFPSAKSQGRARARAARRAAAREGTPPEA</sequence>
<evidence type="ECO:0000313" key="4">
    <source>
        <dbReference type="EMBL" id="RUL83509.1"/>
    </source>
</evidence>